<feature type="compositionally biased region" description="Low complexity" evidence="6">
    <location>
        <begin position="1784"/>
        <end position="1794"/>
    </location>
</feature>
<organism evidence="9">
    <name type="scientific">Sporisorium scitamineum</name>
    <dbReference type="NCBI Taxonomy" id="49012"/>
    <lineage>
        <taxon>Eukaryota</taxon>
        <taxon>Fungi</taxon>
        <taxon>Dikarya</taxon>
        <taxon>Basidiomycota</taxon>
        <taxon>Ustilaginomycotina</taxon>
        <taxon>Ustilaginomycetes</taxon>
        <taxon>Ustilaginales</taxon>
        <taxon>Ustilaginaceae</taxon>
        <taxon>Sporisorium</taxon>
    </lineage>
</organism>
<dbReference type="OrthoDB" id="10266696at2759"/>
<dbReference type="PANTHER" id="PTHR45705">
    <property type="entry name" value="FI20236P1"/>
    <property type="match status" value="1"/>
</dbReference>
<feature type="compositionally biased region" description="Polar residues" evidence="6">
    <location>
        <begin position="1615"/>
        <end position="1625"/>
    </location>
</feature>
<reference evidence="9" key="1">
    <citation type="submission" date="2014-06" db="EMBL/GenBank/DDBJ databases">
        <authorList>
            <person name="Ju J."/>
            <person name="Zhang J."/>
        </authorList>
    </citation>
    <scope>NUCLEOTIDE SEQUENCE</scope>
    <source>
        <strain evidence="9">SscI8</strain>
    </source>
</reference>
<dbReference type="InterPro" id="IPR051718">
    <property type="entry name" value="ARF_GTPase-activating"/>
</dbReference>
<feature type="region of interest" description="Disordered" evidence="6">
    <location>
        <begin position="713"/>
        <end position="742"/>
    </location>
</feature>
<feature type="region of interest" description="Disordered" evidence="6">
    <location>
        <begin position="1044"/>
        <end position="1065"/>
    </location>
</feature>
<evidence type="ECO:0000256" key="2">
    <source>
        <dbReference type="ARBA" id="ARBA00022723"/>
    </source>
</evidence>
<dbReference type="Gene3D" id="1.10.220.150">
    <property type="entry name" value="Arf GTPase activating protein"/>
    <property type="match status" value="1"/>
</dbReference>
<keyword evidence="1" id="KW-0343">GTPase activation</keyword>
<feature type="domain" description="Arf-GAP" evidence="8">
    <location>
        <begin position="1428"/>
        <end position="1552"/>
    </location>
</feature>
<evidence type="ECO:0000259" key="8">
    <source>
        <dbReference type="PROSITE" id="PS50115"/>
    </source>
</evidence>
<evidence type="ECO:0000259" key="7">
    <source>
        <dbReference type="PROSITE" id="PS50003"/>
    </source>
</evidence>
<dbReference type="SUPFAM" id="SSF103657">
    <property type="entry name" value="BAR/IMD domain-like"/>
    <property type="match status" value="1"/>
</dbReference>
<dbReference type="SMART" id="SM00233">
    <property type="entry name" value="PH"/>
    <property type="match status" value="1"/>
</dbReference>
<feature type="compositionally biased region" description="Polar residues" evidence="6">
    <location>
        <begin position="1399"/>
        <end position="1426"/>
    </location>
</feature>
<dbReference type="PROSITE" id="PS50115">
    <property type="entry name" value="ARFGAP"/>
    <property type="match status" value="1"/>
</dbReference>
<dbReference type="PRINTS" id="PR00405">
    <property type="entry name" value="REVINTRACTNG"/>
</dbReference>
<dbReference type="CDD" id="cd08204">
    <property type="entry name" value="ArfGap"/>
    <property type="match status" value="1"/>
</dbReference>
<feature type="compositionally biased region" description="Low complexity" evidence="6">
    <location>
        <begin position="536"/>
        <end position="545"/>
    </location>
</feature>
<keyword evidence="2" id="KW-0479">Metal-binding</keyword>
<evidence type="ECO:0000256" key="1">
    <source>
        <dbReference type="ARBA" id="ARBA00022468"/>
    </source>
</evidence>
<dbReference type="EMBL" id="LK056664">
    <property type="protein sequence ID" value="CDU24223.1"/>
    <property type="molecule type" value="Genomic_DNA"/>
</dbReference>
<evidence type="ECO:0000256" key="5">
    <source>
        <dbReference type="PROSITE-ProRule" id="PRU00288"/>
    </source>
</evidence>
<dbReference type="PANTHER" id="PTHR45705:SF9">
    <property type="entry name" value="PROTEIN GTS1"/>
    <property type="match status" value="1"/>
</dbReference>
<dbReference type="InterPro" id="IPR038508">
    <property type="entry name" value="ArfGAP_dom_sf"/>
</dbReference>
<evidence type="ECO:0000256" key="6">
    <source>
        <dbReference type="SAM" id="MobiDB-lite"/>
    </source>
</evidence>
<feature type="compositionally biased region" description="Low complexity" evidence="6">
    <location>
        <begin position="199"/>
        <end position="213"/>
    </location>
</feature>
<dbReference type="GO" id="GO:0008270">
    <property type="term" value="F:zinc ion binding"/>
    <property type="evidence" value="ECO:0007669"/>
    <property type="project" value="UniProtKB-KW"/>
</dbReference>
<feature type="region of interest" description="Disordered" evidence="6">
    <location>
        <begin position="199"/>
        <end position="228"/>
    </location>
</feature>
<feature type="region of interest" description="Disordered" evidence="6">
    <location>
        <begin position="17"/>
        <end position="37"/>
    </location>
</feature>
<keyword evidence="3 5" id="KW-0863">Zinc-finger</keyword>
<proteinExistence type="predicted"/>
<feature type="compositionally biased region" description="Polar residues" evidence="6">
    <location>
        <begin position="893"/>
        <end position="904"/>
    </location>
</feature>
<dbReference type="FunFam" id="1.10.220.150:FF:000009">
    <property type="entry name" value="stromal membrane-associated protein 1 isoform X1"/>
    <property type="match status" value="1"/>
</dbReference>
<feature type="region of interest" description="Disordered" evidence="6">
    <location>
        <begin position="1602"/>
        <end position="1734"/>
    </location>
</feature>
<feature type="region of interest" description="Disordered" evidence="6">
    <location>
        <begin position="498"/>
        <end position="518"/>
    </location>
</feature>
<dbReference type="InterPro" id="IPR011993">
    <property type="entry name" value="PH-like_dom_sf"/>
</dbReference>
<feature type="region of interest" description="Disordered" evidence="6">
    <location>
        <begin position="536"/>
        <end position="556"/>
    </location>
</feature>
<dbReference type="InterPro" id="IPR027267">
    <property type="entry name" value="AH/BAR_dom_sf"/>
</dbReference>
<evidence type="ECO:0000256" key="4">
    <source>
        <dbReference type="ARBA" id="ARBA00022833"/>
    </source>
</evidence>
<dbReference type="SUPFAM" id="SSF50729">
    <property type="entry name" value="PH domain-like"/>
    <property type="match status" value="1"/>
</dbReference>
<feature type="region of interest" description="Disordered" evidence="6">
    <location>
        <begin position="893"/>
        <end position="996"/>
    </location>
</feature>
<feature type="compositionally biased region" description="Polar residues" evidence="6">
    <location>
        <begin position="25"/>
        <end position="34"/>
    </location>
</feature>
<dbReference type="GO" id="GO:0005737">
    <property type="term" value="C:cytoplasm"/>
    <property type="evidence" value="ECO:0007669"/>
    <property type="project" value="TreeGrafter"/>
</dbReference>
<gene>
    <name evidence="9" type="ORF">SPSC_02852</name>
</gene>
<feature type="compositionally biased region" description="Low complexity" evidence="6">
    <location>
        <begin position="81"/>
        <end position="98"/>
    </location>
</feature>
<feature type="region of interest" description="Disordered" evidence="6">
    <location>
        <begin position="1394"/>
        <end position="1434"/>
    </location>
</feature>
<name>A0A127ZFH7_9BASI</name>
<sequence length="1853" mass="199287">MSSSIQAGILAVRSTTVPPPIQVDPATTSGSSFAKTADRSAPSAFQLPGHAIYLDDPQRLSVLSINVDATTSITTSRADGSAQAPQPFPQQPAQLSPSLQPPPSYGHRHASTSKLRPPQPPPSSFANASPKQSRSRPLSHDFGQRARDALTEFGRLANRRTSAMERANGAETLARVADGLNVNASFPQSGRTKRASLQPLPLHQKQQQQQQQQQHHHHHHHHPQQAEQLFSRTSQFHLASDDAVVIRSHATRSFTLLPQRDPRFASQLVPLSIQSSEATSGDASSRSCSVEFTTDAANSISSVSAFDPTQLLLKIQPPAELARESWSRSASFLKAHNTSQYQTSEQHDINFRFRLRLCRSSTTPTAPSFPRTDRSGAALAAADQNQGLAQVLFLSAASPDKLADAIESPQSSIATPELAALEGISRVQVAAPTYSSSPAVTRVDSECDFNWTWKSLSRSNLSNGSRCCCAFVEMRSDGKAATVLAAVSLYIQLPPSPSTHASMLPTTNKAKPSSGGLSRSDSLALIAALNLDQDLSPSTASAPPHSSDEPSNRIQVPSHELVDASPLLIDRTELSLQDLVNDSPIFRAAVANLERRTASIKRAAKAVLRAAQEARTRTLKLIDAEHAMDAAFEGLVGLAPETLGRLQDQFLRQARTRITQHRREQANIIETHLERPLNQIVELCRVALEGFKLFENESKSYYSQTQKWLANRSNVDASSPAPNDDHPPMVALEKGQKQKSADEKQKLRELRFEQARLDLFVMLQRLHGGRAEAHLTQSILQLSQWLAELPTKLVMPDQEQRSCLSALDAGLRSALDEQTSQLQLFEARSRELGLRIRSLEQALGKTADGDTDVVGAHRFELEQDAAQPLPTNGAISSKARKFRSFLGAFTAGMNNSPLMSSKASSPKPESVESQKQPELGNVGSAEQSQKDSPRRRLSLKLKSDRGPQVEVAVPSPSKSQAPSSWRYDNLPANLRRGSEPQVSSKRRDDDASEQLAQRMRASAIRDASGGGSSVDDGIESFGVSAAQQGLGIYAPASPSADQGFGRGEGLGVPSSSAAATSAIPGGDRKKEGVLWVSTKSITGPAGADAPRGINRSTHWRECWVVLSGSGQVSEFADWKNAKALEPTNPLIDLRFATVREARGVDRRFAFEIVTRDNRRLFQAPDEETMRDWMRAISKAIESLLNGTSSVRKIDRVVRAAPFRNADSVQRTGALEEYEEEPGMGEGNNFAVRRLLDRTSKGFSRSMTDLSASAKAQGGDRKSQAKVGGHLAALSESHAGSLARASRRGSQHERGISNKTPISGYLGTGGLGLSAADAAALHRRDESGLSEDGSLSSRSANGEQDAEFDRQIEAVIHRSYGSHDDTQTSHSGFSYSSGVAGVDEMGKLKGYGQGNAVAESISSPPSSKRNGAAKQSVSSTATSTKMSRSAEIAAISRQPDNRRCADCQEADPRWASWMLANKPCCIFICISCSGVHRSLGVHISKVKSVDLDDWTEEQLQAAREWGNARANALWEHSKPAGLLPSPGDRKKFWQSKYVEQAWKNPNVQLKRERSVPNGLAQGGAVEDVDATPTRRSVPINDATPTVASLESKSLERAKGLGLRIAPGDQAGPASGEGSTAKLSDSLGSPKPNGPRPLPARRSVSMQASPVSSPPLSPQGARQPFGIGQGLRSPVSPSKHDPPDWTVHQGFSTRQSEDDDSEPPTSFAASSTVAQDSLRKAAMHPAQERPLTTTIPVSASLPYLSSLSPTSPHISKAMLAARADPRLFPSTFSTTATATDNSRLQVSSPPSSFFVSNLNGRTPSPISIDGSARGGEASWESSSETGTAELERRGSGDRSPGHQAPARFEAFASDA</sequence>
<feature type="compositionally biased region" description="Polar residues" evidence="6">
    <location>
        <begin position="124"/>
        <end position="136"/>
    </location>
</feature>
<feature type="region of interest" description="Disordered" evidence="6">
    <location>
        <begin position="1245"/>
        <end position="1302"/>
    </location>
</feature>
<dbReference type="SUPFAM" id="SSF57863">
    <property type="entry name" value="ArfGap/RecO-like zinc finger"/>
    <property type="match status" value="1"/>
</dbReference>
<feature type="region of interest" description="Disordered" evidence="6">
    <location>
        <begin position="1547"/>
        <end position="1590"/>
    </location>
</feature>
<feature type="domain" description="PH" evidence="7">
    <location>
        <begin position="1067"/>
        <end position="1181"/>
    </location>
</feature>
<dbReference type="Gene3D" id="2.30.29.30">
    <property type="entry name" value="Pleckstrin-homology domain (PH domain)/Phosphotyrosine-binding domain (PTB)"/>
    <property type="match status" value="1"/>
</dbReference>
<evidence type="ECO:0000256" key="3">
    <source>
        <dbReference type="ARBA" id="ARBA00022771"/>
    </source>
</evidence>
<dbReference type="InterPro" id="IPR001164">
    <property type="entry name" value="ArfGAP_dom"/>
</dbReference>
<feature type="region of interest" description="Disordered" evidence="6">
    <location>
        <begin position="1769"/>
        <end position="1853"/>
    </location>
</feature>
<feature type="compositionally biased region" description="Basic and acidic residues" evidence="6">
    <location>
        <begin position="1827"/>
        <end position="1838"/>
    </location>
</feature>
<feature type="region of interest" description="Disordered" evidence="6">
    <location>
        <begin position="1322"/>
        <end position="1345"/>
    </location>
</feature>
<dbReference type="FunFam" id="2.30.29.30:FF:000252">
    <property type="entry name" value="ARF GTPase activator (Csx2)"/>
    <property type="match status" value="1"/>
</dbReference>
<dbReference type="Pfam" id="PF01412">
    <property type="entry name" value="ArfGap"/>
    <property type="match status" value="1"/>
</dbReference>
<accession>A0A127ZFH7</accession>
<keyword evidence="4" id="KW-0862">Zinc</keyword>
<feature type="compositionally biased region" description="Polar residues" evidence="6">
    <location>
        <begin position="1581"/>
        <end position="1590"/>
    </location>
</feature>
<dbReference type="SMART" id="SM00105">
    <property type="entry name" value="ArfGap"/>
    <property type="match status" value="1"/>
</dbReference>
<feature type="compositionally biased region" description="Polar residues" evidence="6">
    <location>
        <begin position="1701"/>
        <end position="1713"/>
    </location>
</feature>
<dbReference type="PROSITE" id="PS50003">
    <property type="entry name" value="PH_DOMAIN"/>
    <property type="match status" value="1"/>
</dbReference>
<dbReference type="InterPro" id="IPR001849">
    <property type="entry name" value="PH_domain"/>
</dbReference>
<dbReference type="GO" id="GO:0005096">
    <property type="term" value="F:GTPase activator activity"/>
    <property type="evidence" value="ECO:0007669"/>
    <property type="project" value="UniProtKB-KW"/>
</dbReference>
<dbReference type="Gene3D" id="1.20.1270.60">
    <property type="entry name" value="Arfaptin homology (AH) domain/BAR domain"/>
    <property type="match status" value="1"/>
</dbReference>
<protein>
    <submittedName>
        <fullName evidence="9">Uncharacterized protein</fullName>
    </submittedName>
</protein>
<feature type="region of interest" description="Disordered" evidence="6">
    <location>
        <begin position="76"/>
        <end position="142"/>
    </location>
</feature>
<feature type="compositionally biased region" description="Basic residues" evidence="6">
    <location>
        <begin position="214"/>
        <end position="223"/>
    </location>
</feature>
<dbReference type="Pfam" id="PF00169">
    <property type="entry name" value="PH"/>
    <property type="match status" value="1"/>
</dbReference>
<dbReference type="InterPro" id="IPR037278">
    <property type="entry name" value="ARFGAP/RecO"/>
</dbReference>
<evidence type="ECO:0000313" key="9">
    <source>
        <dbReference type="EMBL" id="CDU24223.1"/>
    </source>
</evidence>